<dbReference type="AlphaFoldDB" id="A0A0N4VJA1"/>
<dbReference type="OrthoDB" id="6247875at2759"/>
<organism evidence="3">
    <name type="scientific">Enterobius vermicularis</name>
    <name type="common">Human pinworm</name>
    <dbReference type="NCBI Taxonomy" id="51028"/>
    <lineage>
        <taxon>Eukaryota</taxon>
        <taxon>Metazoa</taxon>
        <taxon>Ecdysozoa</taxon>
        <taxon>Nematoda</taxon>
        <taxon>Chromadorea</taxon>
        <taxon>Rhabditida</taxon>
        <taxon>Spirurina</taxon>
        <taxon>Oxyuridomorpha</taxon>
        <taxon>Oxyuroidea</taxon>
        <taxon>Oxyuridae</taxon>
        <taxon>Enterobius</taxon>
    </lineage>
</organism>
<reference evidence="1 2" key="2">
    <citation type="submission" date="2018-10" db="EMBL/GenBank/DDBJ databases">
        <authorList>
            <consortium name="Pathogen Informatics"/>
        </authorList>
    </citation>
    <scope>NUCLEOTIDE SEQUENCE [LARGE SCALE GENOMIC DNA]</scope>
</reference>
<dbReference type="WBParaSite" id="EVEC_0001092201-mRNA-1">
    <property type="protein sequence ID" value="EVEC_0001092201-mRNA-1"/>
    <property type="gene ID" value="EVEC_0001092201"/>
</dbReference>
<reference evidence="3" key="1">
    <citation type="submission" date="2017-02" db="UniProtKB">
        <authorList>
            <consortium name="WormBaseParasite"/>
        </authorList>
    </citation>
    <scope>IDENTIFICATION</scope>
</reference>
<keyword evidence="2" id="KW-1185">Reference proteome</keyword>
<sequence length="223" mass="24727">MVSRGNERVRLICGCSETEKNEKNGERAALKENPDLVYRPQRKKPSKNSLAKQEFSMDSHSPAYINNNMTPVVQHRYNGCATNVYQCQSSSQGVAQPNGTVFVAQPIVYSSMQLQSTSQGTPMAVTFQTPQTPVQTIQRPYQTHLSGTPHSTLQNHHPPVSASQMLDMYYTSLCQPAFPEPGETNNMAPPQYYLDQYQQLHLQALSAQSYIGVTAGYGSYSGI</sequence>
<name>A0A0N4VJA1_ENTVE</name>
<protein>
    <submittedName>
        <fullName evidence="3">R3H domain-containing protein 2</fullName>
    </submittedName>
</protein>
<evidence type="ECO:0000313" key="3">
    <source>
        <dbReference type="WBParaSite" id="EVEC_0001092201-mRNA-1"/>
    </source>
</evidence>
<gene>
    <name evidence="1" type="ORF">EVEC_LOCUS10247</name>
</gene>
<proteinExistence type="predicted"/>
<evidence type="ECO:0000313" key="2">
    <source>
        <dbReference type="Proteomes" id="UP000274131"/>
    </source>
</evidence>
<dbReference type="EMBL" id="UXUI01010667">
    <property type="protein sequence ID" value="VDD95496.1"/>
    <property type="molecule type" value="Genomic_DNA"/>
</dbReference>
<evidence type="ECO:0000313" key="1">
    <source>
        <dbReference type="EMBL" id="VDD95496.1"/>
    </source>
</evidence>
<accession>A0A0N4VJA1</accession>
<dbReference type="Proteomes" id="UP000274131">
    <property type="component" value="Unassembled WGS sequence"/>
</dbReference>